<dbReference type="EC" id="3.4.21.89" evidence="3 7"/>
<comment type="catalytic activity">
    <reaction evidence="1 7">
        <text>Cleavage of hydrophobic, N-terminal signal or leader sequences from secreted and periplasmic proteins.</text>
        <dbReference type="EC" id="3.4.21.89"/>
    </reaction>
</comment>
<evidence type="ECO:0000259" key="8">
    <source>
        <dbReference type="Pfam" id="PF10502"/>
    </source>
</evidence>
<dbReference type="AlphaFoldDB" id="A0A4V5P2E5"/>
<dbReference type="GO" id="GO:0016020">
    <property type="term" value="C:membrane"/>
    <property type="evidence" value="ECO:0007669"/>
    <property type="project" value="UniProtKB-SubCell"/>
</dbReference>
<dbReference type="PROSITE" id="PS00761">
    <property type="entry name" value="SPASE_I_3"/>
    <property type="match status" value="1"/>
</dbReference>
<dbReference type="InterPro" id="IPR019533">
    <property type="entry name" value="Peptidase_S26"/>
</dbReference>
<dbReference type="PANTHER" id="PTHR43390">
    <property type="entry name" value="SIGNAL PEPTIDASE I"/>
    <property type="match status" value="1"/>
</dbReference>
<dbReference type="EMBL" id="SWBR01000001">
    <property type="protein sequence ID" value="TKC12412.1"/>
    <property type="molecule type" value="Genomic_DNA"/>
</dbReference>
<evidence type="ECO:0000256" key="6">
    <source>
        <dbReference type="PIRSR" id="PIRSR600223-1"/>
    </source>
</evidence>
<evidence type="ECO:0000256" key="4">
    <source>
        <dbReference type="ARBA" id="ARBA00019232"/>
    </source>
</evidence>
<dbReference type="GO" id="GO:0004252">
    <property type="term" value="F:serine-type endopeptidase activity"/>
    <property type="evidence" value="ECO:0007669"/>
    <property type="project" value="InterPro"/>
</dbReference>
<sequence length="301" mass="35190">MKIRIKKNLKNIVVTFFLFFSTLLVIRSCFLDVFNIPSNSMNDKLFVSDKVIINKTHYSGLLSGILKWLNAKDDLQPRDILVFKLDSNEKSFYIKRCIALPGQNIEILNEDVKVNGSKFNEDSHVLFRFKIFYKSYHRLERFFSKAGIDYFNADLVRNSNYLSLNLNLGEYKLLIESMEVDSIQIDVPTTKTAKSTASKRKFDVNNLQLIKIPYKGMTIKLNAKNYRVYNVLIKKYEGFIIKLYNDEFRLNGKKITTYTFKKDYIFVLGDNRNNSKDSRHYGPIPISNVTGKYMFKLANNF</sequence>
<dbReference type="Gene3D" id="2.10.109.10">
    <property type="entry name" value="Umud Fragment, subunit A"/>
    <property type="match status" value="2"/>
</dbReference>
<evidence type="ECO:0000313" key="10">
    <source>
        <dbReference type="Proteomes" id="UP000309488"/>
    </source>
</evidence>
<evidence type="ECO:0000256" key="2">
    <source>
        <dbReference type="ARBA" id="ARBA00009370"/>
    </source>
</evidence>
<comment type="caution">
    <text evidence="9">The sequence shown here is derived from an EMBL/GenBank/DDBJ whole genome shotgun (WGS) entry which is preliminary data.</text>
</comment>
<feature type="active site" evidence="6">
    <location>
        <position position="40"/>
    </location>
</feature>
<dbReference type="InterPro" id="IPR019758">
    <property type="entry name" value="Pept_S26A_signal_pept_1_CS"/>
</dbReference>
<evidence type="ECO:0000313" key="9">
    <source>
        <dbReference type="EMBL" id="TKC12412.1"/>
    </source>
</evidence>
<evidence type="ECO:0000256" key="7">
    <source>
        <dbReference type="RuleBase" id="RU362042"/>
    </source>
</evidence>
<dbReference type="Pfam" id="PF10502">
    <property type="entry name" value="Peptidase_S26"/>
    <property type="match status" value="2"/>
</dbReference>
<accession>A0A4V5P2E5</accession>
<evidence type="ECO:0000256" key="5">
    <source>
        <dbReference type="ARBA" id="ARBA00022801"/>
    </source>
</evidence>
<comment type="subcellular location">
    <subcellularLocation>
        <location evidence="7">Membrane</location>
        <topology evidence="7">Single-pass type II membrane protein</topology>
    </subcellularLocation>
</comment>
<dbReference type="OrthoDB" id="9802919at2"/>
<dbReference type="GO" id="GO:0006465">
    <property type="term" value="P:signal peptide processing"/>
    <property type="evidence" value="ECO:0007669"/>
    <property type="project" value="InterPro"/>
</dbReference>
<keyword evidence="7" id="KW-0645">Protease</keyword>
<feature type="active site" evidence="6">
    <location>
        <position position="95"/>
    </location>
</feature>
<comment type="similarity">
    <text evidence="2 7">Belongs to the peptidase S26 family.</text>
</comment>
<dbReference type="InterPro" id="IPR036286">
    <property type="entry name" value="LexA/Signal_pep-like_sf"/>
</dbReference>
<dbReference type="SUPFAM" id="SSF51306">
    <property type="entry name" value="LexA/Signal peptidase"/>
    <property type="match status" value="1"/>
</dbReference>
<reference evidence="9 10" key="1">
    <citation type="submission" date="2019-04" db="EMBL/GenBank/DDBJ databases">
        <title>Pedobacter sp. RP-3-22 sp. nov., isolated from Arctic soil.</title>
        <authorList>
            <person name="Dahal R.H."/>
            <person name="Kim D.-U."/>
        </authorList>
    </citation>
    <scope>NUCLEOTIDE SEQUENCE [LARGE SCALE GENOMIC DNA]</scope>
    <source>
        <strain evidence="9 10">RP-3-22</strain>
    </source>
</reference>
<dbReference type="NCBIfam" id="TIGR02227">
    <property type="entry name" value="sigpep_I_bact"/>
    <property type="match status" value="1"/>
</dbReference>
<dbReference type="PANTHER" id="PTHR43390:SF1">
    <property type="entry name" value="CHLOROPLAST PROCESSING PEPTIDASE"/>
    <property type="match status" value="1"/>
</dbReference>
<evidence type="ECO:0000256" key="1">
    <source>
        <dbReference type="ARBA" id="ARBA00000677"/>
    </source>
</evidence>
<dbReference type="PRINTS" id="PR00727">
    <property type="entry name" value="LEADERPTASE"/>
</dbReference>
<dbReference type="RefSeq" id="WP_136838433.1">
    <property type="nucleotide sequence ID" value="NZ_SWBR01000001.1"/>
</dbReference>
<dbReference type="CDD" id="cd06530">
    <property type="entry name" value="S26_SPase_I"/>
    <property type="match status" value="2"/>
</dbReference>
<keyword evidence="10" id="KW-1185">Reference proteome</keyword>
<feature type="domain" description="Peptidase S26" evidence="8">
    <location>
        <begin position="212"/>
        <end position="296"/>
    </location>
</feature>
<gene>
    <name evidence="9" type="primary">lepB</name>
    <name evidence="9" type="ORF">FA048_01990</name>
</gene>
<dbReference type="GO" id="GO:0009003">
    <property type="term" value="F:signal peptidase activity"/>
    <property type="evidence" value="ECO:0007669"/>
    <property type="project" value="UniProtKB-EC"/>
</dbReference>
<organism evidence="9 10">
    <name type="scientific">Pedobacter polaris</name>
    <dbReference type="NCBI Taxonomy" id="2571273"/>
    <lineage>
        <taxon>Bacteria</taxon>
        <taxon>Pseudomonadati</taxon>
        <taxon>Bacteroidota</taxon>
        <taxon>Sphingobacteriia</taxon>
        <taxon>Sphingobacteriales</taxon>
        <taxon>Sphingobacteriaceae</taxon>
        <taxon>Pedobacter</taxon>
    </lineage>
</organism>
<feature type="domain" description="Peptidase S26" evidence="8">
    <location>
        <begin position="10"/>
        <end position="122"/>
    </location>
</feature>
<keyword evidence="5 7" id="KW-0378">Hydrolase</keyword>
<dbReference type="InterPro" id="IPR000223">
    <property type="entry name" value="Pept_S26A_signal_pept_1"/>
</dbReference>
<protein>
    <recommendedName>
        <fullName evidence="4 7">Signal peptidase I</fullName>
        <ecNumber evidence="3 7">3.4.21.89</ecNumber>
    </recommendedName>
</protein>
<proteinExistence type="inferred from homology"/>
<name>A0A4V5P2E5_9SPHI</name>
<dbReference type="Proteomes" id="UP000309488">
    <property type="component" value="Unassembled WGS sequence"/>
</dbReference>
<evidence type="ECO:0000256" key="3">
    <source>
        <dbReference type="ARBA" id="ARBA00013208"/>
    </source>
</evidence>